<comment type="function">
    <text evidence="7">Choline transporter.</text>
</comment>
<dbReference type="InterPro" id="IPR007603">
    <property type="entry name" value="Choline_transptr-like"/>
</dbReference>
<keyword evidence="6" id="KW-0325">Glycoprotein</keyword>
<keyword evidence="3 7" id="KW-0812">Transmembrane</keyword>
<comment type="subcellular location">
    <subcellularLocation>
        <location evidence="7">Cell membrane</location>
        <topology evidence="7">Multi-pass membrane protein</topology>
    </subcellularLocation>
    <subcellularLocation>
        <location evidence="1">Membrane</location>
        <topology evidence="1">Multi-pass membrane protein</topology>
    </subcellularLocation>
</comment>
<evidence type="ECO:0000256" key="6">
    <source>
        <dbReference type="ARBA" id="ARBA00023180"/>
    </source>
</evidence>
<evidence type="ECO:0000256" key="5">
    <source>
        <dbReference type="ARBA" id="ARBA00023136"/>
    </source>
</evidence>
<keyword evidence="4 7" id="KW-1133">Transmembrane helix</keyword>
<evidence type="ECO:0000256" key="2">
    <source>
        <dbReference type="ARBA" id="ARBA00007168"/>
    </source>
</evidence>
<organism evidence="8 9">
    <name type="scientific">Durusdinium trenchii</name>
    <dbReference type="NCBI Taxonomy" id="1381693"/>
    <lineage>
        <taxon>Eukaryota</taxon>
        <taxon>Sar</taxon>
        <taxon>Alveolata</taxon>
        <taxon>Dinophyceae</taxon>
        <taxon>Suessiales</taxon>
        <taxon>Symbiodiniaceae</taxon>
        <taxon>Durusdinium</taxon>
    </lineage>
</organism>
<dbReference type="PANTHER" id="PTHR12385">
    <property type="entry name" value="CHOLINE TRANSPORTER-LIKE (SLC FAMILY 44)"/>
    <property type="match status" value="1"/>
</dbReference>
<sequence>MKFEDRHRRTTDLFWLLLFLCAVAAQVFFAGVALVHGIQVDELQGESFDEVVLNVTARGWLGDATETVANWVEMRPKDLRLESKGIMAALVSAAFSSGGFLLLLAYFPVHLVVNFIAVGGPAALIVLGGLSIANSPITALLGLEAHLGWPFMMLGVLGLIGTSFAWQYLRLGIAVLRTSAAFIRARPSIGAYPLLFGVVHLSGLCLWALAVFGIRSSFQDQIEQMDWHSQFGTATAMLLCFLWGNAFVTGLSTFAVSYAACHWYGRGPADADRPGLLPTGIRVGLRYHAGSVALGSLLLAFVRTLNVMLWWAEKAQEEATAAASGAVGAVGLPRGAGPRRRPPSLLRSLRNFAAEVLEVVATWASKQAFVQIAISGCPFAAGAMRAGHLAAKAPAGFLMVEALSNVFQRACEFLLICMSLVVASCCGLEGVAGLGPVALSAYLAAESLLHPYSVATTTILHCCLLDQDSKQEGEVPLEAKELQKTMAEWGDDASFVQHYR</sequence>
<evidence type="ECO:0000256" key="1">
    <source>
        <dbReference type="ARBA" id="ARBA00004141"/>
    </source>
</evidence>
<feature type="transmembrane region" description="Helical" evidence="7">
    <location>
        <begin position="235"/>
        <end position="265"/>
    </location>
</feature>
<protein>
    <recommendedName>
        <fullName evidence="7">Choline transporter-like protein</fullName>
    </recommendedName>
</protein>
<keyword evidence="5 7" id="KW-0472">Membrane</keyword>
<feature type="transmembrane region" description="Helical" evidence="7">
    <location>
        <begin position="85"/>
        <end position="107"/>
    </location>
</feature>
<evidence type="ECO:0000313" key="9">
    <source>
        <dbReference type="Proteomes" id="UP001642484"/>
    </source>
</evidence>
<feature type="transmembrane region" description="Helical" evidence="7">
    <location>
        <begin position="113"/>
        <end position="135"/>
    </location>
</feature>
<evidence type="ECO:0000313" key="8">
    <source>
        <dbReference type="EMBL" id="CAK9061997.1"/>
    </source>
</evidence>
<keyword evidence="9" id="KW-1185">Reference proteome</keyword>
<proteinExistence type="inferred from homology"/>
<feature type="transmembrane region" description="Helical" evidence="7">
    <location>
        <begin position="13"/>
        <end position="35"/>
    </location>
</feature>
<accession>A0ABP0NGI8</accession>
<reference evidence="8 9" key="1">
    <citation type="submission" date="2024-02" db="EMBL/GenBank/DDBJ databases">
        <authorList>
            <person name="Chen Y."/>
            <person name="Shah S."/>
            <person name="Dougan E. K."/>
            <person name="Thang M."/>
            <person name="Chan C."/>
        </authorList>
    </citation>
    <scope>NUCLEOTIDE SEQUENCE [LARGE SCALE GENOMIC DNA]</scope>
</reference>
<name>A0ABP0NGI8_9DINO</name>
<dbReference type="Proteomes" id="UP001642484">
    <property type="component" value="Unassembled WGS sequence"/>
</dbReference>
<comment type="similarity">
    <text evidence="2 7">Belongs to the CTL (choline transporter-like) family.</text>
</comment>
<comment type="caution">
    <text evidence="8">The sequence shown here is derived from an EMBL/GenBank/DDBJ whole genome shotgun (WGS) entry which is preliminary data.</text>
</comment>
<evidence type="ECO:0000256" key="3">
    <source>
        <dbReference type="ARBA" id="ARBA00022692"/>
    </source>
</evidence>
<feature type="transmembrane region" description="Helical" evidence="7">
    <location>
        <begin position="147"/>
        <end position="169"/>
    </location>
</feature>
<evidence type="ECO:0000256" key="7">
    <source>
        <dbReference type="RuleBase" id="RU368066"/>
    </source>
</evidence>
<dbReference type="Pfam" id="PF04515">
    <property type="entry name" value="Choline_transpo"/>
    <property type="match status" value="1"/>
</dbReference>
<gene>
    <name evidence="8" type="ORF">CCMP2556_LOCUS30490</name>
</gene>
<evidence type="ECO:0000256" key="4">
    <source>
        <dbReference type="ARBA" id="ARBA00022989"/>
    </source>
</evidence>
<dbReference type="EMBL" id="CAXAMN010021662">
    <property type="protein sequence ID" value="CAK9061997.1"/>
    <property type="molecule type" value="Genomic_DNA"/>
</dbReference>
<dbReference type="PANTHER" id="PTHR12385:SF14">
    <property type="entry name" value="CHOLINE TRANSPORTER-LIKE 2"/>
    <property type="match status" value="1"/>
</dbReference>
<feature type="transmembrane region" description="Helical" evidence="7">
    <location>
        <begin position="285"/>
        <end position="305"/>
    </location>
</feature>
<feature type="transmembrane region" description="Helical" evidence="7">
    <location>
        <begin position="189"/>
        <end position="214"/>
    </location>
</feature>